<dbReference type="CDD" id="cd00519">
    <property type="entry name" value="Lipase_3"/>
    <property type="match status" value="1"/>
</dbReference>
<dbReference type="Proteomes" id="UP000007797">
    <property type="component" value="Unassembled WGS sequence"/>
</dbReference>
<dbReference type="RefSeq" id="XP_004360739.1">
    <property type="nucleotide sequence ID" value="XM_004360682.1"/>
</dbReference>
<name>F4PMZ5_CACFS</name>
<dbReference type="OMA" id="VWINEYN"/>
<dbReference type="PANTHER" id="PTHR45856">
    <property type="entry name" value="ALPHA/BETA-HYDROLASES SUPERFAMILY PROTEIN"/>
    <property type="match status" value="1"/>
</dbReference>
<dbReference type="Pfam" id="PF01764">
    <property type="entry name" value="Lipase_3"/>
    <property type="match status" value="1"/>
</dbReference>
<dbReference type="KEGG" id="dfa:DFA_05018"/>
<accession>F4PMZ5</accession>
<dbReference type="SMART" id="SM01063">
    <property type="entry name" value="CBM49"/>
    <property type="match status" value="1"/>
</dbReference>
<dbReference type="GO" id="GO:0030246">
    <property type="term" value="F:carbohydrate binding"/>
    <property type="evidence" value="ECO:0007669"/>
    <property type="project" value="InterPro"/>
</dbReference>
<dbReference type="AlphaFoldDB" id="F4PMZ5"/>
<dbReference type="InterPro" id="IPR002921">
    <property type="entry name" value="Fungal_lipase-type"/>
</dbReference>
<dbReference type="OrthoDB" id="345705at2759"/>
<keyword evidence="3" id="KW-1185">Reference proteome</keyword>
<dbReference type="InterPro" id="IPR019028">
    <property type="entry name" value="CBM_49"/>
</dbReference>
<proteinExistence type="predicted"/>
<dbReference type="GO" id="GO:0006629">
    <property type="term" value="P:lipid metabolic process"/>
    <property type="evidence" value="ECO:0007669"/>
    <property type="project" value="InterPro"/>
</dbReference>
<dbReference type="GeneID" id="14875084"/>
<gene>
    <name evidence="2" type="ORF">DFA_05018</name>
</gene>
<dbReference type="InterPro" id="IPR029058">
    <property type="entry name" value="AB_hydrolase_fold"/>
</dbReference>
<dbReference type="Gene3D" id="3.40.50.1820">
    <property type="entry name" value="alpha/beta hydrolase"/>
    <property type="match status" value="1"/>
</dbReference>
<evidence type="ECO:0000313" key="2">
    <source>
        <dbReference type="EMBL" id="EGG22888.1"/>
    </source>
</evidence>
<organism evidence="2 3">
    <name type="scientific">Cavenderia fasciculata</name>
    <name type="common">Slime mold</name>
    <name type="synonym">Dictyostelium fasciculatum</name>
    <dbReference type="NCBI Taxonomy" id="261658"/>
    <lineage>
        <taxon>Eukaryota</taxon>
        <taxon>Amoebozoa</taxon>
        <taxon>Evosea</taxon>
        <taxon>Eumycetozoa</taxon>
        <taxon>Dictyostelia</taxon>
        <taxon>Acytosteliales</taxon>
        <taxon>Cavenderiaceae</taxon>
        <taxon>Cavenderia</taxon>
    </lineage>
</organism>
<reference evidence="3" key="1">
    <citation type="journal article" date="2011" name="Genome Res.">
        <title>Phylogeny-wide analysis of social amoeba genomes highlights ancient origins for complex intercellular communication.</title>
        <authorList>
            <person name="Heidel A.J."/>
            <person name="Lawal H.M."/>
            <person name="Felder M."/>
            <person name="Schilde C."/>
            <person name="Helps N.R."/>
            <person name="Tunggal B."/>
            <person name="Rivero F."/>
            <person name="John U."/>
            <person name="Schleicher M."/>
            <person name="Eichinger L."/>
            <person name="Platzer M."/>
            <person name="Noegel A.A."/>
            <person name="Schaap P."/>
            <person name="Gloeckner G."/>
        </authorList>
    </citation>
    <scope>NUCLEOTIDE SEQUENCE [LARGE SCALE GENOMIC DNA]</scope>
    <source>
        <strain evidence="3">SH3</strain>
    </source>
</reference>
<protein>
    <recommendedName>
        <fullName evidence="1">Carbohydrate binding domain-containing protein</fullName>
    </recommendedName>
</protein>
<sequence>MTYDYKTHTAIDRCANRDCLSISTVKSEFDTTLAFNGLVMSYSAYCFPEPTSTWSCPTENENDSCGNPQSSNFFTSGFNFIYQETVSDSLFYVAQRDGNYYLIFRGTSNFVNDMEDLDFTGQTAFPDPNGNAKVSNGFHRAWKGGFTVAPPRYIYELRKPVMDALSYAGVDSNSGLTIVGHSFGGAMATLASIDFALSNDYGPITTYTYGSPRVGNEDFEVLFDTTVNIETSYRVVNYEDTIPHLPLPAFTLFGSDATYSHVSTEVWLYDYSDDQYQFPVYYECPMTEQPNCSTGSSVPWAQFDNMDSVMYYHRRYFAFDLLTFCSGWNSGLEELQHPTISLNITRHWIAGGYNYTNVVGTLTNEGPVDIVNPVFKSNPNIVPVAGVWGLTPSTVNGTIHWRLTPVNGVTPIIPPGSEYVFAFTNNSTATYSFTRIQ</sequence>
<feature type="domain" description="Carbohydrate binding" evidence="1">
    <location>
        <begin position="338"/>
        <end position="428"/>
    </location>
</feature>
<evidence type="ECO:0000313" key="3">
    <source>
        <dbReference type="Proteomes" id="UP000007797"/>
    </source>
</evidence>
<dbReference type="SUPFAM" id="SSF53474">
    <property type="entry name" value="alpha/beta-Hydrolases"/>
    <property type="match status" value="1"/>
</dbReference>
<dbReference type="InterPro" id="IPR051218">
    <property type="entry name" value="Sec_MonoDiacylglyc_Lipase"/>
</dbReference>
<dbReference type="PANTHER" id="PTHR45856:SF24">
    <property type="entry name" value="FUNGAL LIPASE-LIKE DOMAIN-CONTAINING PROTEIN"/>
    <property type="match status" value="1"/>
</dbReference>
<evidence type="ECO:0000259" key="1">
    <source>
        <dbReference type="SMART" id="SM01063"/>
    </source>
</evidence>
<dbReference type="EMBL" id="GL883008">
    <property type="protein sequence ID" value="EGG22888.1"/>
    <property type="molecule type" value="Genomic_DNA"/>
</dbReference>